<dbReference type="OrthoDB" id="8576717at2"/>
<dbReference type="Pfam" id="PF13401">
    <property type="entry name" value="AAA_22"/>
    <property type="match status" value="1"/>
</dbReference>
<gene>
    <name evidence="2" type="ORF">CBY09_07725</name>
</gene>
<dbReference type="GO" id="GO:0016887">
    <property type="term" value="F:ATP hydrolysis activity"/>
    <property type="evidence" value="ECO:0007669"/>
    <property type="project" value="InterPro"/>
</dbReference>
<name>A0A235ENM7_9BURK</name>
<dbReference type="InterPro" id="IPR027417">
    <property type="entry name" value="P-loop_NTPase"/>
</dbReference>
<dbReference type="AlphaFoldDB" id="A0A235ENM7"/>
<keyword evidence="3" id="KW-1185">Reference proteome</keyword>
<feature type="domain" description="ORC1/DEAH AAA+ ATPase" evidence="1">
    <location>
        <begin position="28"/>
        <end position="191"/>
    </location>
</feature>
<proteinExistence type="predicted"/>
<dbReference type="Proteomes" id="UP000215441">
    <property type="component" value="Unassembled WGS sequence"/>
</dbReference>
<accession>A0A235ENM7</accession>
<comment type="caution">
    <text evidence="2">The sequence shown here is derived from an EMBL/GenBank/DDBJ whole genome shotgun (WGS) entry which is preliminary data.</text>
</comment>
<evidence type="ECO:0000313" key="3">
    <source>
        <dbReference type="Proteomes" id="UP000215441"/>
    </source>
</evidence>
<protein>
    <submittedName>
        <fullName evidence="2">ATPase</fullName>
    </submittedName>
</protein>
<evidence type="ECO:0000259" key="1">
    <source>
        <dbReference type="Pfam" id="PF13401"/>
    </source>
</evidence>
<evidence type="ECO:0000313" key="2">
    <source>
        <dbReference type="EMBL" id="OYD50622.1"/>
    </source>
</evidence>
<dbReference type="RefSeq" id="WP_094288181.1">
    <property type="nucleotide sequence ID" value="NZ_NOIG01000005.1"/>
</dbReference>
<dbReference type="InterPro" id="IPR049945">
    <property type="entry name" value="AAA_22"/>
</dbReference>
<organism evidence="2 3">
    <name type="scientific">Acidovorax kalamii</name>
    <dbReference type="NCBI Taxonomy" id="2004485"/>
    <lineage>
        <taxon>Bacteria</taxon>
        <taxon>Pseudomonadati</taxon>
        <taxon>Pseudomonadota</taxon>
        <taxon>Betaproteobacteria</taxon>
        <taxon>Burkholderiales</taxon>
        <taxon>Comamonadaceae</taxon>
        <taxon>Acidovorax</taxon>
    </lineage>
</organism>
<sequence>MTFRRTALAEQMAHQLLRPSFLDTSLRSGLFLSGQRRVGKTTFLATDLIPALEALGAIVVYVDLWSQPQANPADLVHEAIRKTLKELQLPGSGLLKRLKEVTNLEAGAAGFKFGFKLADVGKDDGVSLAQAFQELIDQAQTDVVLIVDEVQHALGSADGDHLLHALKAARDAINTRPGTPGHFLFIGTGSHRARVQELTLKGNQAFNGAVTNEFPVLGRDFIDYVLTQVGPQLGAMLPSAEVTEAAFRSMGSRPEELMKALNVLRSLPPDALPDEHLPTIAQSLGAAAADVELQKVEAMGPLAEAVFSRICSIGGDVKGVFTGEALKAYAAQIGREVTAQEVQGIIGAMTSANLLMRVKHGHYGVTDPFVEKAWMNRLQADQLLRASPAGDAPRLGAGKGN</sequence>
<dbReference type="SUPFAM" id="SSF52540">
    <property type="entry name" value="P-loop containing nucleoside triphosphate hydrolases"/>
    <property type="match status" value="1"/>
</dbReference>
<reference evidence="2 3" key="1">
    <citation type="submission" date="2017-07" db="EMBL/GenBank/DDBJ databases">
        <title>Acidovorax KNDSW TSA 6 genome sequence and assembly.</title>
        <authorList>
            <person name="Mayilraj S."/>
        </authorList>
    </citation>
    <scope>NUCLEOTIDE SEQUENCE [LARGE SCALE GENOMIC DNA]</scope>
    <source>
        <strain evidence="2 3">KNDSW-TSA6</strain>
    </source>
</reference>
<dbReference type="Gene3D" id="3.40.50.300">
    <property type="entry name" value="P-loop containing nucleotide triphosphate hydrolases"/>
    <property type="match status" value="1"/>
</dbReference>
<dbReference type="EMBL" id="NOIG01000005">
    <property type="protein sequence ID" value="OYD50622.1"/>
    <property type="molecule type" value="Genomic_DNA"/>
</dbReference>